<dbReference type="EMBL" id="JAPDGR010001033">
    <property type="protein sequence ID" value="KAJ2985884.1"/>
    <property type="molecule type" value="Genomic_DNA"/>
</dbReference>
<evidence type="ECO:0000313" key="2">
    <source>
        <dbReference type="Proteomes" id="UP001143856"/>
    </source>
</evidence>
<proteinExistence type="predicted"/>
<keyword evidence="2" id="KW-1185">Reference proteome</keyword>
<protein>
    <submittedName>
        <fullName evidence="1">Uncharacterized protein</fullName>
    </submittedName>
</protein>
<accession>A0ACC1P3S6</accession>
<dbReference type="Proteomes" id="UP001143856">
    <property type="component" value="Unassembled WGS sequence"/>
</dbReference>
<reference evidence="1" key="1">
    <citation type="submission" date="2022-10" db="EMBL/GenBank/DDBJ databases">
        <title>Genome Sequence of Xylaria curta.</title>
        <authorList>
            <person name="Buettner E."/>
        </authorList>
    </citation>
    <scope>NUCLEOTIDE SEQUENCE</scope>
    <source>
        <strain evidence="1">Babe10</strain>
    </source>
</reference>
<organism evidence="1 2">
    <name type="scientific">Xylaria curta</name>
    <dbReference type="NCBI Taxonomy" id="42375"/>
    <lineage>
        <taxon>Eukaryota</taxon>
        <taxon>Fungi</taxon>
        <taxon>Dikarya</taxon>
        <taxon>Ascomycota</taxon>
        <taxon>Pezizomycotina</taxon>
        <taxon>Sordariomycetes</taxon>
        <taxon>Xylariomycetidae</taxon>
        <taxon>Xylariales</taxon>
        <taxon>Xylariaceae</taxon>
        <taxon>Xylaria</taxon>
    </lineage>
</organism>
<gene>
    <name evidence="1" type="ORF">NUW58_g5295</name>
</gene>
<comment type="caution">
    <text evidence="1">The sequence shown here is derived from an EMBL/GenBank/DDBJ whole genome shotgun (WGS) entry which is preliminary data.</text>
</comment>
<sequence length="112" mass="12316">MKFSGLVSCLAVVGATVAAPGRKDKHLPTTKIANIEVINTPLVQDAVKLVKNFIPLQPYLYNHLMRSWLYGAAAFNNNATLKASVDLELHAIGTLLHDLGWDMRPDSPWHSP</sequence>
<evidence type="ECO:0000313" key="1">
    <source>
        <dbReference type="EMBL" id="KAJ2985884.1"/>
    </source>
</evidence>
<name>A0ACC1P3S6_9PEZI</name>